<dbReference type="InterPro" id="IPR029055">
    <property type="entry name" value="Ntn_hydrolases_N"/>
</dbReference>
<evidence type="ECO:0000313" key="22">
    <source>
        <dbReference type="Proteomes" id="UP000011778"/>
    </source>
</evidence>
<dbReference type="SUPFAM" id="SSF47823">
    <property type="entry name" value="lambda integrase-like, N-terminal domain"/>
    <property type="match status" value="1"/>
</dbReference>
<feature type="binding site" evidence="17">
    <location>
        <position position="407"/>
    </location>
    <ligand>
        <name>Na(+)</name>
        <dbReference type="ChEBI" id="CHEBI:29101"/>
    </ligand>
</feature>
<dbReference type="MEROPS" id="T01.006"/>
<dbReference type="GO" id="GO:0015074">
    <property type="term" value="P:DNA integration"/>
    <property type="evidence" value="ECO:0007669"/>
    <property type="project" value="UniProtKB-KW"/>
</dbReference>
<dbReference type="SUPFAM" id="SSF56349">
    <property type="entry name" value="DNA breaking-rejoining enzymes"/>
    <property type="match status" value="1"/>
</dbReference>
<evidence type="ECO:0000256" key="10">
    <source>
        <dbReference type="ARBA" id="ARBA00023053"/>
    </source>
</evidence>
<feature type="active site" evidence="17">
    <location>
        <position position="252"/>
    </location>
</feature>
<dbReference type="GO" id="GO:0051603">
    <property type="term" value="P:proteolysis involved in protein catabolic process"/>
    <property type="evidence" value="ECO:0007669"/>
    <property type="project" value="InterPro"/>
</dbReference>
<protein>
    <recommendedName>
        <fullName evidence="16 17">ATP-dependent protease subunit HslV</fullName>
        <ecNumber evidence="15 17">3.4.25.2</ecNumber>
    </recommendedName>
</protein>
<feature type="domain" description="Core-binding (CB)" evidence="20">
    <location>
        <begin position="1"/>
        <end position="36"/>
    </location>
</feature>
<evidence type="ECO:0000256" key="7">
    <source>
        <dbReference type="ARBA" id="ARBA00022723"/>
    </source>
</evidence>
<evidence type="ECO:0000256" key="3">
    <source>
        <dbReference type="ARBA" id="ARBA00022490"/>
    </source>
</evidence>
<dbReference type="Gene3D" id="3.60.20.10">
    <property type="entry name" value="Glutamine Phosphoribosylpyrophosphate, subunit 1, domain 1"/>
    <property type="match status" value="1"/>
</dbReference>
<evidence type="ECO:0000256" key="11">
    <source>
        <dbReference type="ARBA" id="ARBA00023125"/>
    </source>
</evidence>
<evidence type="ECO:0000259" key="19">
    <source>
        <dbReference type="PROSITE" id="PS51898"/>
    </source>
</evidence>
<dbReference type="CDD" id="cd00798">
    <property type="entry name" value="INT_XerDC_C"/>
    <property type="match status" value="1"/>
</dbReference>
<dbReference type="InterPro" id="IPR002104">
    <property type="entry name" value="Integrase_catalytic"/>
</dbReference>
<dbReference type="InterPro" id="IPR013762">
    <property type="entry name" value="Integrase-like_cat_sf"/>
</dbReference>
<keyword evidence="6 17" id="KW-0888">Threonine protease</keyword>
<evidence type="ECO:0000256" key="2">
    <source>
        <dbReference type="ARBA" id="ARBA00006053"/>
    </source>
</evidence>
<dbReference type="NCBIfam" id="NF003964">
    <property type="entry name" value="PRK05456.1"/>
    <property type="match status" value="1"/>
</dbReference>
<evidence type="ECO:0000256" key="4">
    <source>
        <dbReference type="ARBA" id="ARBA00022533"/>
    </source>
</evidence>
<evidence type="ECO:0000256" key="12">
    <source>
        <dbReference type="ARBA" id="ARBA00023172"/>
    </source>
</evidence>
<evidence type="ECO:0000256" key="14">
    <source>
        <dbReference type="ARBA" id="ARBA00064434"/>
    </source>
</evidence>
<keyword evidence="10 17" id="KW-0915">Sodium</keyword>
<evidence type="ECO:0000259" key="20">
    <source>
        <dbReference type="PROSITE" id="PS51900"/>
    </source>
</evidence>
<dbReference type="Pfam" id="PF00227">
    <property type="entry name" value="Proteasome"/>
    <property type="match status" value="1"/>
</dbReference>
<dbReference type="GO" id="GO:0004298">
    <property type="term" value="F:threonine-type endopeptidase activity"/>
    <property type="evidence" value="ECO:0007669"/>
    <property type="project" value="UniProtKB-KW"/>
</dbReference>
<dbReference type="GO" id="GO:0006310">
    <property type="term" value="P:DNA recombination"/>
    <property type="evidence" value="ECO:0007669"/>
    <property type="project" value="UniProtKB-KW"/>
</dbReference>
<evidence type="ECO:0000256" key="9">
    <source>
        <dbReference type="ARBA" id="ARBA00022908"/>
    </source>
</evidence>
<evidence type="ECO:0000256" key="15">
    <source>
        <dbReference type="ARBA" id="ARBA00066335"/>
    </source>
</evidence>
<dbReference type="AlphaFoldDB" id="M3I2I8"/>
<dbReference type="InterPro" id="IPR001353">
    <property type="entry name" value="Proteasome_sua/b"/>
</dbReference>
<accession>M3I2I8</accession>
<dbReference type="InterPro" id="IPR044068">
    <property type="entry name" value="CB"/>
</dbReference>
<sequence length="423" mass="47993">MDIRSYFAYLAKKHEIDRRSQSRKLSSLRTFYKVLLREDLVKSNPATQLSFPKVRKEVPKNFRINETEEILEFESENASEVSEIRDRAMIEVLYSSGLRVFELVNAKLNSLSKDLTVLKVLGKGRKERFVYFGKEAVSSLQKYLEYRNVSFPDAEEIFLNQRGKKLTTRGVRYILNERRKKMGWEKTITPHKFRHTFATDLLDAGAEIRAVQELLGHSSLSTTQIYLSVSKEKSKRFIERPIHMPENKIRSTTILCVRKNGKVAIGGDGQVSMGNTVMKNTAKKIRRLYDGKILSGFAGSAADAFTLFELFEKKVQEFGGSLSRSAVELAREWRTDRMLRRLEALLIVADKEESFLISGTGDVISPDEGVIAIGSGGNYALAAARALYDHTNLSPKEIVESSMKIAADICIYTNNHITLEEIL</sequence>
<keyword evidence="12" id="KW-0233">DNA recombination</keyword>
<dbReference type="GO" id="GO:0009376">
    <property type="term" value="C:HslUV protease complex"/>
    <property type="evidence" value="ECO:0007669"/>
    <property type="project" value="UniProtKB-UniRule"/>
</dbReference>
<evidence type="ECO:0000256" key="6">
    <source>
        <dbReference type="ARBA" id="ARBA00022698"/>
    </source>
</evidence>
<evidence type="ECO:0000313" key="21">
    <source>
        <dbReference type="EMBL" id="EMG24326.1"/>
    </source>
</evidence>
<dbReference type="Gene3D" id="1.10.443.10">
    <property type="entry name" value="Intergrase catalytic core"/>
    <property type="match status" value="1"/>
</dbReference>
<comment type="activity regulation">
    <text evidence="17">Allosterically activated by HslU binding.</text>
</comment>
<feature type="domain" description="Tyr recombinase" evidence="19">
    <location>
        <begin position="57"/>
        <end position="239"/>
    </location>
</feature>
<reference evidence="21 22" key="1">
    <citation type="submission" date="2013-02" db="EMBL/GenBank/DDBJ databases">
        <authorList>
            <person name="Harkins D.M."/>
            <person name="Durkin A.S."/>
            <person name="Brinkac L.M."/>
            <person name="Haft D.H."/>
            <person name="Selengut J.D."/>
            <person name="Sanka R."/>
            <person name="DePew J."/>
            <person name="Purushe J."/>
            <person name="Tulsiani S.M."/>
            <person name="Graham G.C."/>
            <person name="Burns M.-A."/>
            <person name="Dohnt M.F."/>
            <person name="Smythe L.D."/>
            <person name="McKay D.B."/>
            <person name="Craig S.B."/>
            <person name="Vinetz J.M."/>
            <person name="Sutton G.G."/>
            <person name="Nierman W.C."/>
            <person name="Fouts D.E."/>
        </authorList>
    </citation>
    <scope>NUCLEOTIDE SEQUENCE [LARGE SCALE GENOMIC DNA]</scope>
    <source>
        <strain evidence="21 22">LT2050</strain>
    </source>
</reference>
<dbReference type="Gene3D" id="1.10.150.130">
    <property type="match status" value="1"/>
</dbReference>
<evidence type="ECO:0000256" key="1">
    <source>
        <dbReference type="ARBA" id="ARBA00004496"/>
    </source>
</evidence>
<keyword evidence="7 17" id="KW-0479">Metal-binding</keyword>
<dbReference type="EMBL" id="AFMD02000004">
    <property type="protein sequence ID" value="EMG24326.1"/>
    <property type="molecule type" value="Genomic_DNA"/>
</dbReference>
<evidence type="ECO:0000256" key="17">
    <source>
        <dbReference type="HAMAP-Rule" id="MF_00248"/>
    </source>
</evidence>
<comment type="similarity">
    <text evidence="2 17">Belongs to the peptidase T1B family. HslV subfamily.</text>
</comment>
<feature type="binding site" evidence="17">
    <location>
        <position position="413"/>
    </location>
    <ligand>
        <name>Na(+)</name>
        <dbReference type="ChEBI" id="CHEBI:29101"/>
    </ligand>
</feature>
<comment type="caution">
    <text evidence="21">The sequence shown here is derived from an EMBL/GenBank/DDBJ whole genome shotgun (WGS) entry which is preliminary data.</text>
</comment>
<dbReference type="GO" id="GO:0005839">
    <property type="term" value="C:proteasome core complex"/>
    <property type="evidence" value="ECO:0007669"/>
    <property type="project" value="InterPro"/>
</dbReference>
<dbReference type="CDD" id="cd01913">
    <property type="entry name" value="protease_HslV"/>
    <property type="match status" value="1"/>
</dbReference>
<comment type="catalytic activity">
    <reaction evidence="13 17">
        <text>ATP-dependent cleavage of peptide bonds with broad specificity.</text>
        <dbReference type="EC" id="3.4.25.2"/>
    </reaction>
</comment>
<dbReference type="Pfam" id="PF00589">
    <property type="entry name" value="Phage_integrase"/>
    <property type="match status" value="1"/>
</dbReference>
<keyword evidence="8 17" id="KW-0378">Hydrolase</keyword>
<gene>
    <name evidence="17 21" type="primary">hslV</name>
    <name evidence="21" type="ORF">LEP1GSC150_3726</name>
</gene>
<comment type="subunit">
    <text evidence="14 17">A double ring-shaped homohexamer of HslV is capped on each side by a ring-shaped HslU homohexamer. The assembly of the HslU/HslV complex is dependent on binding of ATP.</text>
</comment>
<feature type="binding site" evidence="17">
    <location>
        <position position="410"/>
    </location>
    <ligand>
        <name>Na(+)</name>
        <dbReference type="ChEBI" id="CHEBI:29101"/>
    </ligand>
</feature>
<keyword evidence="5 17" id="KW-0645">Protease</keyword>
<dbReference type="InterPro" id="IPR022281">
    <property type="entry name" value="ATP-dep_Prtase_HsIV_su"/>
</dbReference>
<dbReference type="InterPro" id="IPR023333">
    <property type="entry name" value="Proteasome_suB-type"/>
</dbReference>
<keyword evidence="4 17" id="KW-0021">Allosteric enzyme</keyword>
<evidence type="ECO:0000256" key="5">
    <source>
        <dbReference type="ARBA" id="ARBA00022670"/>
    </source>
</evidence>
<comment type="function">
    <text evidence="17">Protease subunit of a proteasome-like degradation complex believed to be a general protein degrading machinery.</text>
</comment>
<name>M3I2I8_LEPIT</name>
<dbReference type="InterPro" id="IPR010998">
    <property type="entry name" value="Integrase_recombinase_N"/>
</dbReference>
<keyword evidence="11 18" id="KW-0238">DNA-binding</keyword>
<organism evidence="21 22">
    <name type="scientific">Leptospira interrogans serovar Copenhageni str. LT2050</name>
    <dbReference type="NCBI Taxonomy" id="1001598"/>
    <lineage>
        <taxon>Bacteria</taxon>
        <taxon>Pseudomonadati</taxon>
        <taxon>Spirochaetota</taxon>
        <taxon>Spirochaetia</taxon>
        <taxon>Leptospirales</taxon>
        <taxon>Leptospiraceae</taxon>
        <taxon>Leptospira</taxon>
    </lineage>
</organism>
<dbReference type="FunFam" id="3.60.20.10:FF:000002">
    <property type="entry name" value="ATP-dependent protease subunit HslV"/>
    <property type="match status" value="1"/>
</dbReference>
<dbReference type="Proteomes" id="UP000011778">
    <property type="component" value="Unassembled WGS sequence"/>
</dbReference>
<evidence type="ECO:0000256" key="13">
    <source>
        <dbReference type="ARBA" id="ARBA00052385"/>
    </source>
</evidence>
<keyword evidence="3 17" id="KW-0963">Cytoplasm</keyword>
<keyword evidence="9" id="KW-0229">DNA integration</keyword>
<comment type="subcellular location">
    <subcellularLocation>
        <location evidence="1 17">Cytoplasm</location>
    </subcellularLocation>
</comment>
<dbReference type="GO" id="GO:0003677">
    <property type="term" value="F:DNA binding"/>
    <property type="evidence" value="ECO:0007669"/>
    <property type="project" value="UniProtKB-UniRule"/>
</dbReference>
<dbReference type="PROSITE" id="PS51898">
    <property type="entry name" value="TYR_RECOMBINASE"/>
    <property type="match status" value="1"/>
</dbReference>
<proteinExistence type="inferred from homology"/>
<dbReference type="GO" id="GO:0046872">
    <property type="term" value="F:metal ion binding"/>
    <property type="evidence" value="ECO:0007669"/>
    <property type="project" value="UniProtKB-KW"/>
</dbReference>
<dbReference type="InterPro" id="IPR011010">
    <property type="entry name" value="DNA_brk_join_enz"/>
</dbReference>
<dbReference type="PROSITE" id="PS51476">
    <property type="entry name" value="PROTEASOME_BETA_2"/>
    <property type="match status" value="1"/>
</dbReference>
<dbReference type="EC" id="3.4.25.2" evidence="15 17"/>
<dbReference type="PANTHER" id="PTHR32194">
    <property type="entry name" value="METALLOPROTEASE TLDD"/>
    <property type="match status" value="1"/>
</dbReference>
<evidence type="ECO:0000256" key="18">
    <source>
        <dbReference type="PROSITE-ProRule" id="PRU01248"/>
    </source>
</evidence>
<evidence type="ECO:0000256" key="8">
    <source>
        <dbReference type="ARBA" id="ARBA00022801"/>
    </source>
</evidence>
<dbReference type="HAMAP" id="MF_00248">
    <property type="entry name" value="HslV"/>
    <property type="match status" value="1"/>
</dbReference>
<dbReference type="PROSITE" id="PS51900">
    <property type="entry name" value="CB"/>
    <property type="match status" value="1"/>
</dbReference>
<dbReference type="NCBIfam" id="TIGR03692">
    <property type="entry name" value="ATP_dep_HslV"/>
    <property type="match status" value="1"/>
</dbReference>
<evidence type="ECO:0000256" key="16">
    <source>
        <dbReference type="ARBA" id="ARBA00074399"/>
    </source>
</evidence>
<dbReference type="PANTHER" id="PTHR32194:SF0">
    <property type="entry name" value="ATP-DEPENDENT PROTEASE SUBUNIT HSLV"/>
    <property type="match status" value="1"/>
</dbReference>
<dbReference type="SUPFAM" id="SSF56235">
    <property type="entry name" value="N-terminal nucleophile aminohydrolases (Ntn hydrolases)"/>
    <property type="match status" value="1"/>
</dbReference>